<feature type="region of interest" description="Disordered" evidence="1">
    <location>
        <begin position="277"/>
        <end position="300"/>
    </location>
</feature>
<feature type="compositionally biased region" description="Acidic residues" evidence="1">
    <location>
        <begin position="290"/>
        <end position="300"/>
    </location>
</feature>
<keyword evidence="2" id="KW-1133">Transmembrane helix</keyword>
<feature type="transmembrane region" description="Helical" evidence="2">
    <location>
        <begin position="20"/>
        <end position="41"/>
    </location>
</feature>
<evidence type="ECO:0000313" key="5">
    <source>
        <dbReference type="Proteomes" id="UP001595925"/>
    </source>
</evidence>
<feature type="domain" description="DUF8159" evidence="3">
    <location>
        <begin position="153"/>
        <end position="278"/>
    </location>
</feature>
<dbReference type="AlphaFoldDB" id="A0ABD5QKM5"/>
<dbReference type="RefSeq" id="WP_224830080.1">
    <property type="nucleotide sequence ID" value="NZ_JAIVEF010000037.1"/>
</dbReference>
<evidence type="ECO:0000313" key="4">
    <source>
        <dbReference type="EMBL" id="MFC4990327.1"/>
    </source>
</evidence>
<feature type="compositionally biased region" description="Acidic residues" evidence="1">
    <location>
        <begin position="143"/>
        <end position="154"/>
    </location>
</feature>
<evidence type="ECO:0000259" key="3">
    <source>
        <dbReference type="Pfam" id="PF26490"/>
    </source>
</evidence>
<comment type="caution">
    <text evidence="4">The sequence shown here is derived from an EMBL/GenBank/DDBJ whole genome shotgun (WGS) entry which is preliminary data.</text>
</comment>
<gene>
    <name evidence="4" type="ORF">ACFPFO_21765</name>
</gene>
<dbReference type="Pfam" id="PF26490">
    <property type="entry name" value="DUF8159"/>
    <property type="match status" value="1"/>
</dbReference>
<evidence type="ECO:0000256" key="2">
    <source>
        <dbReference type="SAM" id="Phobius"/>
    </source>
</evidence>
<organism evidence="4 5">
    <name type="scientific">Saliphagus infecundisoli</name>
    <dbReference type="NCBI Taxonomy" id="1849069"/>
    <lineage>
        <taxon>Archaea</taxon>
        <taxon>Methanobacteriati</taxon>
        <taxon>Methanobacteriota</taxon>
        <taxon>Stenosarchaea group</taxon>
        <taxon>Halobacteria</taxon>
        <taxon>Halobacteriales</taxon>
        <taxon>Natrialbaceae</taxon>
        <taxon>Saliphagus</taxon>
    </lineage>
</organism>
<dbReference type="InterPro" id="IPR058473">
    <property type="entry name" value="DUF8159"/>
</dbReference>
<keyword evidence="2" id="KW-0472">Membrane</keyword>
<proteinExistence type="predicted"/>
<accession>A0ABD5QKM5</accession>
<keyword evidence="5" id="KW-1185">Reference proteome</keyword>
<feature type="compositionally biased region" description="Acidic residues" evidence="1">
    <location>
        <begin position="102"/>
        <end position="129"/>
    </location>
</feature>
<protein>
    <recommendedName>
        <fullName evidence="3">DUF8159 domain-containing protein</fullName>
    </recommendedName>
</protein>
<feature type="region of interest" description="Disordered" evidence="1">
    <location>
        <begin position="99"/>
        <end position="156"/>
    </location>
</feature>
<sequence>MTLITYIPGMAPGRTQRNLVVLGVYLVCFPVVPFIFAYAVFSNYNRISDRLAMRNTPGFTPGGGAKPAAVTLVALLVTISVIASLSVAPFLVLGDNGGSDIPTEDDSGIEGDDTPVGDDEGEDDADDTDSNGFDGGEFIGESDPQEEISEEEREENTLEAFQEMLTDEGYEVTDGRMEDGVMYIEYRTYAEDRAEIDGEITNFAEHYTAYDDILQNEMTEEYESVFVERTERLHVTIVDYNDVEQGSYYIEGEWARAFYAGEMSDEEYGDRIEETVEISDEFDDNRIDDSSDDDSGDSSD</sequence>
<dbReference type="Proteomes" id="UP001595925">
    <property type="component" value="Unassembled WGS sequence"/>
</dbReference>
<keyword evidence="2" id="KW-0812">Transmembrane</keyword>
<reference evidence="4 5" key="1">
    <citation type="journal article" date="2019" name="Int. J. Syst. Evol. Microbiol.">
        <title>The Global Catalogue of Microorganisms (GCM) 10K type strain sequencing project: providing services to taxonomists for standard genome sequencing and annotation.</title>
        <authorList>
            <consortium name="The Broad Institute Genomics Platform"/>
            <consortium name="The Broad Institute Genome Sequencing Center for Infectious Disease"/>
            <person name="Wu L."/>
            <person name="Ma J."/>
        </authorList>
    </citation>
    <scope>NUCLEOTIDE SEQUENCE [LARGE SCALE GENOMIC DNA]</scope>
    <source>
        <strain evidence="4 5">CGMCC 1.15824</strain>
    </source>
</reference>
<name>A0ABD5QKM5_9EURY</name>
<feature type="transmembrane region" description="Helical" evidence="2">
    <location>
        <begin position="68"/>
        <end position="93"/>
    </location>
</feature>
<dbReference type="EMBL" id="JBHSJG010000071">
    <property type="protein sequence ID" value="MFC4990327.1"/>
    <property type="molecule type" value="Genomic_DNA"/>
</dbReference>
<evidence type="ECO:0000256" key="1">
    <source>
        <dbReference type="SAM" id="MobiDB-lite"/>
    </source>
</evidence>